<keyword evidence="4" id="KW-0597">Phosphoprotein</keyword>
<dbReference type="SMART" id="SM00304">
    <property type="entry name" value="HAMP"/>
    <property type="match status" value="1"/>
</dbReference>
<evidence type="ECO:0000256" key="2">
    <source>
        <dbReference type="ARBA" id="ARBA00004370"/>
    </source>
</evidence>
<accession>A0A1F6CTE3</accession>
<evidence type="ECO:0000256" key="8">
    <source>
        <dbReference type="SAM" id="Phobius"/>
    </source>
</evidence>
<dbReference type="SMART" id="SM00388">
    <property type="entry name" value="HisKA"/>
    <property type="match status" value="1"/>
</dbReference>
<dbReference type="CDD" id="cd00075">
    <property type="entry name" value="HATPase"/>
    <property type="match status" value="1"/>
</dbReference>
<evidence type="ECO:0000313" key="11">
    <source>
        <dbReference type="EMBL" id="OGG52377.1"/>
    </source>
</evidence>
<dbReference type="Gene3D" id="6.10.340.10">
    <property type="match status" value="1"/>
</dbReference>
<dbReference type="Gene3D" id="3.30.565.10">
    <property type="entry name" value="Histidine kinase-like ATPase, C-terminal domain"/>
    <property type="match status" value="1"/>
</dbReference>
<evidence type="ECO:0000259" key="9">
    <source>
        <dbReference type="PROSITE" id="PS50109"/>
    </source>
</evidence>
<name>A0A1F6CTE3_9BACT</name>
<dbReference type="InterPro" id="IPR003660">
    <property type="entry name" value="HAMP_dom"/>
</dbReference>
<gene>
    <name evidence="11" type="ORF">A2851_04990</name>
</gene>
<keyword evidence="8" id="KW-0812">Transmembrane</keyword>
<dbReference type="InterPro" id="IPR050736">
    <property type="entry name" value="Sensor_HK_Regulatory"/>
</dbReference>
<keyword evidence="6" id="KW-0418">Kinase</keyword>
<proteinExistence type="predicted"/>
<dbReference type="EC" id="2.7.13.3" evidence="3"/>
<comment type="catalytic activity">
    <reaction evidence="1">
        <text>ATP + protein L-histidine = ADP + protein N-phospho-L-histidine.</text>
        <dbReference type="EC" id="2.7.13.3"/>
    </reaction>
</comment>
<evidence type="ECO:0000259" key="10">
    <source>
        <dbReference type="PROSITE" id="PS50885"/>
    </source>
</evidence>
<dbReference type="SUPFAM" id="SSF55874">
    <property type="entry name" value="ATPase domain of HSP90 chaperone/DNA topoisomerase II/histidine kinase"/>
    <property type="match status" value="1"/>
</dbReference>
<dbReference type="InterPro" id="IPR036097">
    <property type="entry name" value="HisK_dim/P_sf"/>
</dbReference>
<dbReference type="InterPro" id="IPR005467">
    <property type="entry name" value="His_kinase_dom"/>
</dbReference>
<dbReference type="CDD" id="cd06225">
    <property type="entry name" value="HAMP"/>
    <property type="match status" value="1"/>
</dbReference>
<dbReference type="GO" id="GO:0000155">
    <property type="term" value="F:phosphorelay sensor kinase activity"/>
    <property type="evidence" value="ECO:0007669"/>
    <property type="project" value="InterPro"/>
</dbReference>
<evidence type="ECO:0000256" key="4">
    <source>
        <dbReference type="ARBA" id="ARBA00022553"/>
    </source>
</evidence>
<dbReference type="AlphaFoldDB" id="A0A1F6CTE3"/>
<dbReference type="InterPro" id="IPR004358">
    <property type="entry name" value="Sig_transdc_His_kin-like_C"/>
</dbReference>
<dbReference type="Proteomes" id="UP000176863">
    <property type="component" value="Unassembled WGS sequence"/>
</dbReference>
<dbReference type="PANTHER" id="PTHR43711:SF31">
    <property type="entry name" value="HISTIDINE KINASE"/>
    <property type="match status" value="1"/>
</dbReference>
<dbReference type="SUPFAM" id="SSF158472">
    <property type="entry name" value="HAMP domain-like"/>
    <property type="match status" value="1"/>
</dbReference>
<keyword evidence="8" id="KW-1133">Transmembrane helix</keyword>
<evidence type="ECO:0000256" key="7">
    <source>
        <dbReference type="ARBA" id="ARBA00023012"/>
    </source>
</evidence>
<dbReference type="PANTHER" id="PTHR43711">
    <property type="entry name" value="TWO-COMPONENT HISTIDINE KINASE"/>
    <property type="match status" value="1"/>
</dbReference>
<dbReference type="EMBL" id="MFKT01000029">
    <property type="protein sequence ID" value="OGG52377.1"/>
    <property type="molecule type" value="Genomic_DNA"/>
</dbReference>
<dbReference type="PRINTS" id="PR00344">
    <property type="entry name" value="BCTRLSENSOR"/>
</dbReference>
<dbReference type="CDD" id="cd00082">
    <property type="entry name" value="HisKA"/>
    <property type="match status" value="1"/>
</dbReference>
<dbReference type="SMART" id="SM00387">
    <property type="entry name" value="HATPase_c"/>
    <property type="match status" value="1"/>
</dbReference>
<comment type="caution">
    <text evidence="11">The sequence shown here is derived from an EMBL/GenBank/DDBJ whole genome shotgun (WGS) entry which is preliminary data.</text>
</comment>
<evidence type="ECO:0000256" key="3">
    <source>
        <dbReference type="ARBA" id="ARBA00012438"/>
    </source>
</evidence>
<feature type="transmembrane region" description="Helical" evidence="8">
    <location>
        <begin position="240"/>
        <end position="263"/>
    </location>
</feature>
<keyword evidence="5" id="KW-0808">Transferase</keyword>
<evidence type="ECO:0000256" key="5">
    <source>
        <dbReference type="ARBA" id="ARBA00022679"/>
    </source>
</evidence>
<keyword evidence="8" id="KW-0472">Membrane</keyword>
<dbReference type="SUPFAM" id="SSF47384">
    <property type="entry name" value="Homodimeric domain of signal transducing histidine kinase"/>
    <property type="match status" value="1"/>
</dbReference>
<evidence type="ECO:0000256" key="1">
    <source>
        <dbReference type="ARBA" id="ARBA00000085"/>
    </source>
</evidence>
<dbReference type="Pfam" id="PF00672">
    <property type="entry name" value="HAMP"/>
    <property type="match status" value="1"/>
</dbReference>
<dbReference type="Pfam" id="PF02518">
    <property type="entry name" value="HATPase_c"/>
    <property type="match status" value="1"/>
</dbReference>
<evidence type="ECO:0000256" key="6">
    <source>
        <dbReference type="ARBA" id="ARBA00022777"/>
    </source>
</evidence>
<sequence>MENFTRTTLGFSSIQQKLLLVLVVIAAFPLILAGTSILGIERIAQNSDVIVEREMPLLRSIQEALSAMVSGQSSAERILDVEEFEMLADAAQEKTTFQESIVRFQMFLAAITWGSESEAFRHSAEGKNYAAWTAAGLKDALVVQGSSPEEIELAGRTSIYYEGFVNNTLRAIDTREEYLTLKKAGQVKEAELAKAASKEYVEKARHFADLSSAHLAEMTQRSNETAQESGKILKTTEGDVWSATIFVLMTGLFISAIVSVLFIQRIIIRPISALAATAESFGAGKLDTRATYFAKDEIGLLGVAFNEMAAHLAEYTGRLEKEVAARTKDLQDKLQELDRGNELLKKREGELTLANERLTGLDKAKSEFISVAAHQLRTPLSAIKWTLSLLIDENTENLSAEQKSLLMKGYESNERIINLINEMLVVTRIESGKIQFKLSPLHLEDMVESVLLDFSGQAHVRRMALTFKRPSPQSPYVNADPDMMRSVIQNLVENAMRYTPDGGTIALSVTSSPTEVQVAITDSGIGIPLQQQSGIFNKFFRADNATKFRTDGSGLGLYIVKSFVEKHGGRIWFESVENKGTSFFFTVPPSPVVPQSA</sequence>
<dbReference type="Pfam" id="PF00512">
    <property type="entry name" value="HisKA"/>
    <property type="match status" value="1"/>
</dbReference>
<feature type="domain" description="HAMP" evidence="10">
    <location>
        <begin position="265"/>
        <end position="317"/>
    </location>
</feature>
<dbReference type="InterPro" id="IPR036890">
    <property type="entry name" value="HATPase_C_sf"/>
</dbReference>
<feature type="domain" description="Histidine kinase" evidence="9">
    <location>
        <begin position="371"/>
        <end position="591"/>
    </location>
</feature>
<dbReference type="Gene3D" id="1.10.287.130">
    <property type="match status" value="1"/>
</dbReference>
<reference evidence="11 12" key="1">
    <citation type="journal article" date="2016" name="Nat. Commun.">
        <title>Thousands of microbial genomes shed light on interconnected biogeochemical processes in an aquifer system.</title>
        <authorList>
            <person name="Anantharaman K."/>
            <person name="Brown C.T."/>
            <person name="Hug L.A."/>
            <person name="Sharon I."/>
            <person name="Castelle C.J."/>
            <person name="Probst A.J."/>
            <person name="Thomas B.C."/>
            <person name="Singh A."/>
            <person name="Wilkins M.J."/>
            <person name="Karaoz U."/>
            <person name="Brodie E.L."/>
            <person name="Williams K.H."/>
            <person name="Hubbard S.S."/>
            <person name="Banfield J.F."/>
        </authorList>
    </citation>
    <scope>NUCLEOTIDE SEQUENCE [LARGE SCALE GENOMIC DNA]</scope>
</reference>
<organism evidence="11 12">
    <name type="scientific">Candidatus Kaiserbacteria bacterium RIFCSPHIGHO2_01_FULL_53_29</name>
    <dbReference type="NCBI Taxonomy" id="1798480"/>
    <lineage>
        <taxon>Bacteria</taxon>
        <taxon>Candidatus Kaiseribacteriota</taxon>
    </lineage>
</organism>
<comment type="subcellular location">
    <subcellularLocation>
        <location evidence="2">Membrane</location>
    </subcellularLocation>
</comment>
<dbReference type="STRING" id="1798480.A2851_04990"/>
<dbReference type="InterPro" id="IPR003594">
    <property type="entry name" value="HATPase_dom"/>
</dbReference>
<protein>
    <recommendedName>
        <fullName evidence="3">histidine kinase</fullName>
        <ecNumber evidence="3">2.7.13.3</ecNumber>
    </recommendedName>
</protein>
<keyword evidence="7" id="KW-0902">Two-component regulatory system</keyword>
<dbReference type="PROSITE" id="PS50885">
    <property type="entry name" value="HAMP"/>
    <property type="match status" value="1"/>
</dbReference>
<dbReference type="GO" id="GO:0016020">
    <property type="term" value="C:membrane"/>
    <property type="evidence" value="ECO:0007669"/>
    <property type="project" value="UniProtKB-SubCell"/>
</dbReference>
<evidence type="ECO:0000313" key="12">
    <source>
        <dbReference type="Proteomes" id="UP000176863"/>
    </source>
</evidence>
<dbReference type="PROSITE" id="PS50109">
    <property type="entry name" value="HIS_KIN"/>
    <property type="match status" value="1"/>
</dbReference>
<dbReference type="InterPro" id="IPR003661">
    <property type="entry name" value="HisK_dim/P_dom"/>
</dbReference>
<dbReference type="FunFam" id="3.30.565.10:FF:000006">
    <property type="entry name" value="Sensor histidine kinase WalK"/>
    <property type="match status" value="1"/>
</dbReference>